<dbReference type="SUPFAM" id="SSF52954">
    <property type="entry name" value="Class II aaRS ABD-related"/>
    <property type="match status" value="1"/>
</dbReference>
<dbReference type="GO" id="GO:0005737">
    <property type="term" value="C:cytoplasm"/>
    <property type="evidence" value="ECO:0007669"/>
    <property type="project" value="InterPro"/>
</dbReference>
<dbReference type="InterPro" id="IPR015807">
    <property type="entry name" value="His-tRNA-ligase"/>
</dbReference>
<evidence type="ECO:0000256" key="1">
    <source>
        <dbReference type="ARBA" id="ARBA00008226"/>
    </source>
</evidence>
<sequence>MSELQAPKGTFDVLPDKEADYSEVEAVAARVLGRAGYARIQTPIFESTELFARGVGESTDIVAKEMYSFDDGGGRSVTLRPEGTAAICRSYIQNGMHKLPQPIRVWYSGPFFRHEAPQAGRFRQFHQIGAEALGSDRPELDAEMVLLLAEVLEELSVGDLRLRLGSLGSTETRLTYRELLQAHLRANQDKLSEDVRSRIDVNPLRAFDSADPSTQEVMATAPLLLNSLDSVDAEHFQVVRELLDAAGVAYEVDPRLVRGLDYYGRTVFEFTSDRLGAQSGVGGGGRYDGLMELLGGPATPGIGWAAGVERILLARDQRDAPEPSCDLLVVALEADRLNDAFVLANLARSQGIEARLEVTGRSVKASLKHANKIGARGVALLDSSGDQLKNMDTGEQIAAESVATLLDALRGMMVQ</sequence>
<comment type="similarity">
    <text evidence="1">Belongs to the class-II aminoacyl-tRNA synthetase family.</text>
</comment>
<dbReference type="InterPro" id="IPR004516">
    <property type="entry name" value="HisRS/HisZ"/>
</dbReference>
<dbReference type="PROSITE" id="PS50862">
    <property type="entry name" value="AA_TRNA_LIGASE_II"/>
    <property type="match status" value="1"/>
</dbReference>
<organism evidence="3">
    <name type="scientific">freshwater metagenome</name>
    <dbReference type="NCBI Taxonomy" id="449393"/>
    <lineage>
        <taxon>unclassified sequences</taxon>
        <taxon>metagenomes</taxon>
        <taxon>ecological metagenomes</taxon>
    </lineage>
</organism>
<dbReference type="NCBIfam" id="TIGR00442">
    <property type="entry name" value="hisS"/>
    <property type="match status" value="1"/>
</dbReference>
<dbReference type="Pfam" id="PF13393">
    <property type="entry name" value="tRNA-synt_His"/>
    <property type="match status" value="1"/>
</dbReference>
<dbReference type="PANTHER" id="PTHR43707:SF1">
    <property type="entry name" value="HISTIDINE--TRNA LIGASE, MITOCHONDRIAL-RELATED"/>
    <property type="match status" value="1"/>
</dbReference>
<proteinExistence type="inferred from homology"/>
<dbReference type="Gene3D" id="3.30.930.10">
    <property type="entry name" value="Bira Bifunctional Protein, Domain 2"/>
    <property type="match status" value="1"/>
</dbReference>
<dbReference type="CDD" id="cd00773">
    <property type="entry name" value="HisRS-like_core"/>
    <property type="match status" value="1"/>
</dbReference>
<dbReference type="HAMAP" id="MF_00127">
    <property type="entry name" value="His_tRNA_synth"/>
    <property type="match status" value="1"/>
</dbReference>
<evidence type="ECO:0000259" key="2">
    <source>
        <dbReference type="PROSITE" id="PS50862"/>
    </source>
</evidence>
<dbReference type="AlphaFoldDB" id="A0A6J7CNC9"/>
<name>A0A6J7CNC9_9ZZZZ</name>
<evidence type="ECO:0000313" key="3">
    <source>
        <dbReference type="EMBL" id="CAB4858525.1"/>
    </source>
</evidence>
<dbReference type="InterPro" id="IPR036621">
    <property type="entry name" value="Anticodon-bd_dom_sf"/>
</dbReference>
<dbReference type="Gene3D" id="3.40.50.800">
    <property type="entry name" value="Anticodon-binding domain"/>
    <property type="match status" value="1"/>
</dbReference>
<dbReference type="InterPro" id="IPR045864">
    <property type="entry name" value="aa-tRNA-synth_II/BPL/LPL"/>
</dbReference>
<dbReference type="EMBL" id="CAFBLU010000001">
    <property type="protein sequence ID" value="CAB4858525.1"/>
    <property type="molecule type" value="Genomic_DNA"/>
</dbReference>
<dbReference type="InterPro" id="IPR006195">
    <property type="entry name" value="aa-tRNA-synth_II"/>
</dbReference>
<accession>A0A6J7CNC9</accession>
<feature type="domain" description="Aminoacyl-transfer RNA synthetases class-II family profile" evidence="2">
    <location>
        <begin position="1"/>
        <end position="323"/>
    </location>
</feature>
<protein>
    <submittedName>
        <fullName evidence="3">Unannotated protein</fullName>
    </submittedName>
</protein>
<dbReference type="PANTHER" id="PTHR43707">
    <property type="entry name" value="HISTIDYL-TRNA SYNTHETASE"/>
    <property type="match status" value="1"/>
</dbReference>
<dbReference type="SUPFAM" id="SSF55681">
    <property type="entry name" value="Class II aaRS and biotin synthetases"/>
    <property type="match status" value="1"/>
</dbReference>
<dbReference type="PIRSF" id="PIRSF001549">
    <property type="entry name" value="His-tRNA_synth"/>
    <property type="match status" value="1"/>
</dbReference>
<dbReference type="GO" id="GO:0006427">
    <property type="term" value="P:histidyl-tRNA aminoacylation"/>
    <property type="evidence" value="ECO:0007669"/>
    <property type="project" value="InterPro"/>
</dbReference>
<reference evidence="3" key="1">
    <citation type="submission" date="2020-05" db="EMBL/GenBank/DDBJ databases">
        <authorList>
            <person name="Chiriac C."/>
            <person name="Salcher M."/>
            <person name="Ghai R."/>
            <person name="Kavagutti S V."/>
        </authorList>
    </citation>
    <scope>NUCLEOTIDE SEQUENCE</scope>
</reference>
<dbReference type="GO" id="GO:0005524">
    <property type="term" value="F:ATP binding"/>
    <property type="evidence" value="ECO:0007669"/>
    <property type="project" value="InterPro"/>
</dbReference>
<gene>
    <name evidence="3" type="ORF">UFOPK3444_00038</name>
</gene>
<dbReference type="GO" id="GO:0004821">
    <property type="term" value="F:histidine-tRNA ligase activity"/>
    <property type="evidence" value="ECO:0007669"/>
    <property type="project" value="InterPro"/>
</dbReference>
<dbReference type="InterPro" id="IPR041715">
    <property type="entry name" value="HisRS-like_core"/>
</dbReference>